<dbReference type="SMART" id="SM00639">
    <property type="entry name" value="PSA"/>
    <property type="match status" value="16"/>
</dbReference>
<organism evidence="1 2">
    <name type="scientific">Paramecium tetraurelia</name>
    <dbReference type="NCBI Taxonomy" id="5888"/>
    <lineage>
        <taxon>Eukaryota</taxon>
        <taxon>Sar</taxon>
        <taxon>Alveolata</taxon>
        <taxon>Ciliophora</taxon>
        <taxon>Intramacronucleata</taxon>
        <taxon>Oligohymenophorea</taxon>
        <taxon>Peniculida</taxon>
        <taxon>Parameciidae</taxon>
        <taxon>Paramecium</taxon>
    </lineage>
</organism>
<dbReference type="OrthoDB" id="321261at2759"/>
<keyword evidence="2" id="KW-1185">Reference proteome</keyword>
<gene>
    <name evidence="1" type="ORF">GSPATT00031854001</name>
</gene>
<sequence>MASNSITSHSECQTYYSSCTLSNTGKGCVTIPLKCEAITIEAACKIKANKQSCGWTGSQCIDKACNTAPKTISTTSDCQAYLSSCVANNPITINGTSTIQGCQDLPKTCDSRKSSENCNITRATFPTCFWDSLQNKCVEKSCTTANLSGSPGALSIGKFTFDNCQSYLSICITNNAQDSCTQTSYPCISNNSQDGCMIKPTSCSQLVHSNCKDRSKSNGDCYWNGSNCVEKICTNIILTTHNDCYNIFNQLQHAYPLATTCTSYKIQENCKITSAQKNCYWTGTVCRNAICDDTPDSDLFDSDEECLKYQTQNETCTIIAKVGGQGCVQKQPVCSNYKTSSQCHKTISNLNVQDDCKWINGICYSLSTFATGACSTFKGTQEMCKAYRQGCTNVANASTSTACTLDCTLKIGSGLTFQDCQNVDPTCSVKKDGSGCIVIQSTCTGYGTTDVNCYKSNATGTQANCVMNKATPPSCQSVSSASDCALVSGSGIYHAKCQAFNIACTSLGDGSGCQEFKANCTSYTGNTDNCTVSQQGKCYLNGSDCIRFSNCFSITGTNLTHQICNSYNADCTVNKQKTVCQDRRATCDLYTSQEQCTVSAAALKASQCVWSGTKCLAVTVVATHCSYITGTYLTDSLCATYNNNCTVNYEKTACQEKKAQCSLYSTKSSCTLSQATGTAGKCIWNNGSCRIMISLVTIAGSIKDYQMSSARCAQFNPAFAAKKDGSECFIKQGSCSLYTEDYCTTSSASGTAANCIWDGSHCLAFTSGSLCKHIQAFEINESYCPSVNPLCTTKLTRNGCYGKKANCSDYDVEGDCQQSLASGTAGFCIWTGSVCTYVTDPANQCAKILSALLATDEQCASYHASCIPLMNGAGCQYIQSNCASYTEAKNCYKSLNDGYCAWIDSKCIFFTSPSQCASVSGSSLTSNYCNGLHKECWPATSKQTCYQMKSTCAQYNNEGQQCIRTLTNGNAGLCGWSNTGQCYQITSASQCNTQNVGIVNPSYITTDAFCAVFNAGCIADAEKRACQELLISCLQYTEMSKYVFGAIQNAHQQQILLLIVQRSRPNYEQFSDATCVSFHSGCTVKADQSGCQERKAVCANYTTEDSCTYSAAASPFNVCLFLNSNCVAARELLTECAAITASSGLSDSDCSGYNSICTSNKAGTACQDKKGACTDYQNQDTCSVSSSSKCIWKTSCISVSDATTDCVYVVGTNLTHDICVSYNNGCTVNKAGTSCQEMKNTCADYTKSENCTRSQDFGPQSNCVWHSTCISVTNTSTDCAYVTGTNLTDDLCALYNPDCTVNYSGSACQEKKSNCSEYTLKENCSPDCVWDGSINLPFYIRSFHLMQLSQWKDRTQPCNVPIIQQ</sequence>
<dbReference type="RefSeq" id="XP_001429020.1">
    <property type="nucleotide sequence ID" value="XM_001428983.1"/>
</dbReference>
<dbReference type="KEGG" id="ptm:GSPATT00031854001"/>
<proteinExistence type="predicted"/>
<dbReference type="GeneID" id="5014810"/>
<dbReference type="Proteomes" id="UP000000600">
    <property type="component" value="Unassembled WGS sequence"/>
</dbReference>
<protein>
    <submittedName>
        <fullName evidence="1">Uncharacterized protein</fullName>
    </submittedName>
</protein>
<dbReference type="EMBL" id="CT868015">
    <property type="protein sequence ID" value="CAK61622.1"/>
    <property type="molecule type" value="Genomic_DNA"/>
</dbReference>
<dbReference type="InterPro" id="IPR002895">
    <property type="entry name" value="Paramecium_SA"/>
</dbReference>
<name>A0BSV5_PARTE</name>
<accession>A0BSV5</accession>
<dbReference type="Pfam" id="PF01508">
    <property type="entry name" value="Paramecium_SA"/>
    <property type="match status" value="17"/>
</dbReference>
<dbReference type="HOGENOM" id="CLU_251997_0_0_1"/>
<evidence type="ECO:0000313" key="2">
    <source>
        <dbReference type="Proteomes" id="UP000000600"/>
    </source>
</evidence>
<dbReference type="InParanoid" id="A0BSV5"/>
<evidence type="ECO:0000313" key="1">
    <source>
        <dbReference type="EMBL" id="CAK61622.1"/>
    </source>
</evidence>
<reference evidence="1 2" key="1">
    <citation type="journal article" date="2006" name="Nature">
        <title>Global trends of whole-genome duplications revealed by the ciliate Paramecium tetraurelia.</title>
        <authorList>
            <consortium name="Genoscope"/>
            <person name="Aury J.-M."/>
            <person name="Jaillon O."/>
            <person name="Duret L."/>
            <person name="Noel B."/>
            <person name="Jubin C."/>
            <person name="Porcel B.M."/>
            <person name="Segurens B."/>
            <person name="Daubin V."/>
            <person name="Anthouard V."/>
            <person name="Aiach N."/>
            <person name="Arnaiz O."/>
            <person name="Billaut A."/>
            <person name="Beisson J."/>
            <person name="Blanc I."/>
            <person name="Bouhouche K."/>
            <person name="Camara F."/>
            <person name="Duharcourt S."/>
            <person name="Guigo R."/>
            <person name="Gogendeau D."/>
            <person name="Katinka M."/>
            <person name="Keller A.-M."/>
            <person name="Kissmehl R."/>
            <person name="Klotz C."/>
            <person name="Koll F."/>
            <person name="Le Moue A."/>
            <person name="Lepere C."/>
            <person name="Malinsky S."/>
            <person name="Nowacki M."/>
            <person name="Nowak J.K."/>
            <person name="Plattner H."/>
            <person name="Poulain J."/>
            <person name="Ruiz F."/>
            <person name="Serrano V."/>
            <person name="Zagulski M."/>
            <person name="Dessen P."/>
            <person name="Betermier M."/>
            <person name="Weissenbach J."/>
            <person name="Scarpelli C."/>
            <person name="Schachter V."/>
            <person name="Sperling L."/>
            <person name="Meyer E."/>
            <person name="Cohen J."/>
            <person name="Wincker P."/>
        </authorList>
    </citation>
    <scope>NUCLEOTIDE SEQUENCE [LARGE SCALE GENOMIC DNA]</scope>
    <source>
        <strain evidence="1 2">Stock d4-2</strain>
    </source>
</reference>